<evidence type="ECO:0000256" key="1">
    <source>
        <dbReference type="SAM" id="MobiDB-lite"/>
    </source>
</evidence>
<evidence type="ECO:0000313" key="3">
    <source>
        <dbReference type="Proteomes" id="UP001341281"/>
    </source>
</evidence>
<proteinExistence type="predicted"/>
<keyword evidence="3" id="KW-1185">Reference proteome</keyword>
<feature type="region of interest" description="Disordered" evidence="1">
    <location>
        <begin position="1"/>
        <end position="83"/>
    </location>
</feature>
<protein>
    <submittedName>
        <fullName evidence="2">Uncharacterized protein</fullName>
    </submittedName>
</protein>
<feature type="region of interest" description="Disordered" evidence="1">
    <location>
        <begin position="143"/>
        <end position="173"/>
    </location>
</feature>
<accession>A0AAQ3UC02</accession>
<dbReference type="EMBL" id="CP144752">
    <property type="protein sequence ID" value="WVZ88433.1"/>
    <property type="molecule type" value="Genomic_DNA"/>
</dbReference>
<gene>
    <name evidence="2" type="ORF">U9M48_034954</name>
</gene>
<feature type="compositionally biased region" description="Low complexity" evidence="1">
    <location>
        <begin position="70"/>
        <end position="82"/>
    </location>
</feature>
<dbReference type="AlphaFoldDB" id="A0AAQ3UC02"/>
<reference evidence="2 3" key="1">
    <citation type="submission" date="2024-02" db="EMBL/GenBank/DDBJ databases">
        <title>High-quality chromosome-scale genome assembly of Pensacola bahiagrass (Paspalum notatum Flugge var. saurae).</title>
        <authorList>
            <person name="Vega J.M."/>
            <person name="Podio M."/>
            <person name="Orjuela J."/>
            <person name="Siena L.A."/>
            <person name="Pessino S.C."/>
            <person name="Combes M.C."/>
            <person name="Mariac C."/>
            <person name="Albertini E."/>
            <person name="Pupilli F."/>
            <person name="Ortiz J.P.A."/>
            <person name="Leblanc O."/>
        </authorList>
    </citation>
    <scope>NUCLEOTIDE SEQUENCE [LARGE SCALE GENOMIC DNA]</scope>
    <source>
        <strain evidence="2">R1</strain>
        <tissue evidence="2">Leaf</tissue>
    </source>
</reference>
<organism evidence="2 3">
    <name type="scientific">Paspalum notatum var. saurae</name>
    <dbReference type="NCBI Taxonomy" id="547442"/>
    <lineage>
        <taxon>Eukaryota</taxon>
        <taxon>Viridiplantae</taxon>
        <taxon>Streptophyta</taxon>
        <taxon>Embryophyta</taxon>
        <taxon>Tracheophyta</taxon>
        <taxon>Spermatophyta</taxon>
        <taxon>Magnoliopsida</taxon>
        <taxon>Liliopsida</taxon>
        <taxon>Poales</taxon>
        <taxon>Poaceae</taxon>
        <taxon>PACMAD clade</taxon>
        <taxon>Panicoideae</taxon>
        <taxon>Andropogonodae</taxon>
        <taxon>Paspaleae</taxon>
        <taxon>Paspalinae</taxon>
        <taxon>Paspalum</taxon>
    </lineage>
</organism>
<name>A0AAQ3UC02_PASNO</name>
<feature type="compositionally biased region" description="Polar residues" evidence="1">
    <location>
        <begin position="33"/>
        <end position="42"/>
    </location>
</feature>
<sequence length="268" mass="29126">MASAGGEAGFPGRPDGGRQPSSLCGREERVDRSASTQPSSGSLRPPLHQAPGSSSSSSSSPLARMASNDSSPQSMQPPSTTTHAYINTLHGLPTLNTLISRRKTAKKGQPSRSPPYTVSEDIALFNAVLNDTRKRQDLIEYKKANSAARKDAGHSTNDDSETETPQEIPRPIGRMRPKKAHFCYTVFFRVSEAQGQCSPQSMSQEAQLSASLVFSLKTDDADKKLRGRSSVQAKDDADKGLLDIKVFLQFCNKIMALENMWFFCSKGV</sequence>
<dbReference type="Proteomes" id="UP001341281">
    <property type="component" value="Chromosome 08"/>
</dbReference>
<feature type="compositionally biased region" description="Basic and acidic residues" evidence="1">
    <location>
        <begin position="143"/>
        <end position="157"/>
    </location>
</feature>
<evidence type="ECO:0000313" key="2">
    <source>
        <dbReference type="EMBL" id="WVZ88433.1"/>
    </source>
</evidence>